<gene>
    <name evidence="2" type="ordered locus">Os01g0608200</name>
    <name evidence="2" type="ORF">OSNPB_010608200</name>
</gene>
<evidence type="ECO:0000256" key="1">
    <source>
        <dbReference type="SAM" id="MobiDB-lite"/>
    </source>
</evidence>
<evidence type="ECO:0000313" key="2">
    <source>
        <dbReference type="EMBL" id="BAS73094.1"/>
    </source>
</evidence>
<protein>
    <submittedName>
        <fullName evidence="2">Os01g0608200 protein</fullName>
    </submittedName>
</protein>
<proteinExistence type="predicted"/>
<feature type="non-terminal residue" evidence="2">
    <location>
        <position position="371"/>
    </location>
</feature>
<feature type="region of interest" description="Disordered" evidence="1">
    <location>
        <begin position="33"/>
        <end position="141"/>
    </location>
</feature>
<feature type="non-terminal residue" evidence="2">
    <location>
        <position position="1"/>
    </location>
</feature>
<reference evidence="2 3" key="3">
    <citation type="journal article" date="2013" name="Rice">
        <title>Improvement of the Oryza sativa Nipponbare reference genome using next generation sequence and optical map data.</title>
        <authorList>
            <person name="Kawahara Y."/>
            <person name="de la Bastide M."/>
            <person name="Hamilton J.P."/>
            <person name="Kanamori H."/>
            <person name="McCombie W.R."/>
            <person name="Ouyang S."/>
            <person name="Schwartz D.C."/>
            <person name="Tanaka T."/>
            <person name="Wu J."/>
            <person name="Zhou S."/>
            <person name="Childs K.L."/>
            <person name="Davidson R.M."/>
            <person name="Lin H."/>
            <person name="Quesada-Ocampo L."/>
            <person name="Vaillancourt B."/>
            <person name="Sakai H."/>
            <person name="Lee S.S."/>
            <person name="Kim J."/>
            <person name="Numa H."/>
            <person name="Itoh T."/>
            <person name="Buell C.R."/>
            <person name="Matsumoto T."/>
        </authorList>
    </citation>
    <scope>NUCLEOTIDE SEQUENCE [LARGE SCALE GENOMIC DNA]</scope>
    <source>
        <strain evidence="3">cv. Nipponbare</strain>
    </source>
</reference>
<dbReference type="EMBL" id="AP014957">
    <property type="protein sequence ID" value="BAS73094.1"/>
    <property type="molecule type" value="Genomic_DNA"/>
</dbReference>
<dbReference type="eggNOG" id="ENOG502SXGP">
    <property type="taxonomic scope" value="Eukaryota"/>
</dbReference>
<dbReference type="PaxDb" id="39947-A0A0P0V534"/>
<dbReference type="Proteomes" id="UP000059680">
    <property type="component" value="Chromosome 1"/>
</dbReference>
<sequence>AVRVEVDDGAAGEHQRDGRYADLVQAGEVEARVENAQGLRPRVPRHPGSERRRQRRVRRRRQPRDHRAGVHQRPGGEHRRRQPELLPAHGDVLQGREVVRRDLLAPEHRRRREPRRAAAAAARRRAQREEPRRGRRRREAVEEGLAVPRRRLRHRRLRVAAEADEAVGLVVHAGAQLGVAAPELEAPDDVGAGQRQHVGAVRPGCVRAVAVLDDVLAPRLGVAAVGLAAVAELRARGGAAVERRVRARRGRVEQRAGVGVARRRGGARLALHPRHVAAGVDDHPLRHRRRAEPDGDDVLQRVQGGAQRGRHGHLGRLAVLAGGRAVAAGELASDVVSSELVTAEQLLVGWPLLAGVGIRRRAWAVPVAQRH</sequence>
<reference evidence="3" key="1">
    <citation type="journal article" date="2005" name="Nature">
        <title>The map-based sequence of the rice genome.</title>
        <authorList>
            <consortium name="International rice genome sequencing project (IRGSP)"/>
            <person name="Matsumoto T."/>
            <person name="Wu J."/>
            <person name="Kanamori H."/>
            <person name="Katayose Y."/>
            <person name="Fujisawa M."/>
            <person name="Namiki N."/>
            <person name="Mizuno H."/>
            <person name="Yamamoto K."/>
            <person name="Antonio B.A."/>
            <person name="Baba T."/>
            <person name="Sakata K."/>
            <person name="Nagamura Y."/>
            <person name="Aoki H."/>
            <person name="Arikawa K."/>
            <person name="Arita K."/>
            <person name="Bito T."/>
            <person name="Chiden Y."/>
            <person name="Fujitsuka N."/>
            <person name="Fukunaka R."/>
            <person name="Hamada M."/>
            <person name="Harada C."/>
            <person name="Hayashi A."/>
            <person name="Hijishita S."/>
            <person name="Honda M."/>
            <person name="Hosokawa S."/>
            <person name="Ichikawa Y."/>
            <person name="Idonuma A."/>
            <person name="Iijima M."/>
            <person name="Ikeda M."/>
            <person name="Ikeno M."/>
            <person name="Ito K."/>
            <person name="Ito S."/>
            <person name="Ito T."/>
            <person name="Ito Y."/>
            <person name="Ito Y."/>
            <person name="Iwabuchi A."/>
            <person name="Kamiya K."/>
            <person name="Karasawa W."/>
            <person name="Kurita K."/>
            <person name="Katagiri S."/>
            <person name="Kikuta A."/>
            <person name="Kobayashi H."/>
            <person name="Kobayashi N."/>
            <person name="Machita K."/>
            <person name="Maehara T."/>
            <person name="Masukawa M."/>
            <person name="Mizubayashi T."/>
            <person name="Mukai Y."/>
            <person name="Nagasaki H."/>
            <person name="Nagata Y."/>
            <person name="Naito S."/>
            <person name="Nakashima M."/>
            <person name="Nakama Y."/>
            <person name="Nakamichi Y."/>
            <person name="Nakamura M."/>
            <person name="Meguro A."/>
            <person name="Negishi M."/>
            <person name="Ohta I."/>
            <person name="Ohta T."/>
            <person name="Okamoto M."/>
            <person name="Ono N."/>
            <person name="Saji S."/>
            <person name="Sakaguchi M."/>
            <person name="Sakai K."/>
            <person name="Shibata M."/>
            <person name="Shimokawa T."/>
            <person name="Song J."/>
            <person name="Takazaki Y."/>
            <person name="Terasawa K."/>
            <person name="Tsugane M."/>
            <person name="Tsuji K."/>
            <person name="Ueda S."/>
            <person name="Waki K."/>
            <person name="Yamagata H."/>
            <person name="Yamamoto M."/>
            <person name="Yamamoto S."/>
            <person name="Yamane H."/>
            <person name="Yoshiki S."/>
            <person name="Yoshihara R."/>
            <person name="Yukawa K."/>
            <person name="Zhong H."/>
            <person name="Yano M."/>
            <person name="Yuan Q."/>
            <person name="Ouyang S."/>
            <person name="Liu J."/>
            <person name="Jones K.M."/>
            <person name="Gansberger K."/>
            <person name="Moffat K."/>
            <person name="Hill J."/>
            <person name="Bera J."/>
            <person name="Fadrosh D."/>
            <person name="Jin S."/>
            <person name="Johri S."/>
            <person name="Kim M."/>
            <person name="Overton L."/>
            <person name="Reardon M."/>
            <person name="Tsitrin T."/>
            <person name="Vuong H."/>
            <person name="Weaver B."/>
            <person name="Ciecko A."/>
            <person name="Tallon L."/>
            <person name="Jackson J."/>
            <person name="Pai G."/>
            <person name="Aken S.V."/>
            <person name="Utterback T."/>
            <person name="Reidmuller S."/>
            <person name="Feldblyum T."/>
            <person name="Hsiao J."/>
            <person name="Zismann V."/>
            <person name="Iobst S."/>
            <person name="de Vazeille A.R."/>
            <person name="Buell C.R."/>
            <person name="Ying K."/>
            <person name="Li Y."/>
            <person name="Lu T."/>
            <person name="Huang Y."/>
            <person name="Zhao Q."/>
            <person name="Feng Q."/>
            <person name="Zhang L."/>
            <person name="Zhu J."/>
            <person name="Weng Q."/>
            <person name="Mu J."/>
            <person name="Lu Y."/>
            <person name="Fan D."/>
            <person name="Liu Y."/>
            <person name="Guan J."/>
            <person name="Zhang Y."/>
            <person name="Yu S."/>
            <person name="Liu X."/>
            <person name="Zhang Y."/>
            <person name="Hong G."/>
            <person name="Han B."/>
            <person name="Choisne N."/>
            <person name="Demange N."/>
            <person name="Orjeda G."/>
            <person name="Samain S."/>
            <person name="Cattolico L."/>
            <person name="Pelletier E."/>
            <person name="Couloux A."/>
            <person name="Segurens B."/>
            <person name="Wincker P."/>
            <person name="D'Hont A."/>
            <person name="Scarpelli C."/>
            <person name="Weissenbach J."/>
            <person name="Salanoubat M."/>
            <person name="Quetier F."/>
            <person name="Yu Y."/>
            <person name="Kim H.R."/>
            <person name="Rambo T."/>
            <person name="Currie J."/>
            <person name="Collura K."/>
            <person name="Luo M."/>
            <person name="Yang T."/>
            <person name="Ammiraju J.S.S."/>
            <person name="Engler F."/>
            <person name="Soderlund C."/>
            <person name="Wing R.A."/>
            <person name="Palmer L.E."/>
            <person name="de la Bastide M."/>
            <person name="Spiegel L."/>
            <person name="Nascimento L."/>
            <person name="Zutavern T."/>
            <person name="O'Shaughnessy A."/>
            <person name="Dike S."/>
            <person name="Dedhia N."/>
            <person name="Preston R."/>
            <person name="Balija V."/>
            <person name="McCombie W.R."/>
            <person name="Chow T."/>
            <person name="Chen H."/>
            <person name="Chung M."/>
            <person name="Chen C."/>
            <person name="Shaw J."/>
            <person name="Wu H."/>
            <person name="Hsiao K."/>
            <person name="Chao Y."/>
            <person name="Chu M."/>
            <person name="Cheng C."/>
            <person name="Hour A."/>
            <person name="Lee P."/>
            <person name="Lin S."/>
            <person name="Lin Y."/>
            <person name="Liou J."/>
            <person name="Liu S."/>
            <person name="Hsing Y."/>
            <person name="Raghuvanshi S."/>
            <person name="Mohanty A."/>
            <person name="Bharti A.K."/>
            <person name="Gaur A."/>
            <person name="Gupta V."/>
            <person name="Kumar D."/>
            <person name="Ravi V."/>
            <person name="Vij S."/>
            <person name="Kapur A."/>
            <person name="Khurana P."/>
            <person name="Khurana P."/>
            <person name="Khurana J.P."/>
            <person name="Tyagi A.K."/>
            <person name="Gaikwad K."/>
            <person name="Singh A."/>
            <person name="Dalal V."/>
            <person name="Srivastava S."/>
            <person name="Dixit A."/>
            <person name="Pal A.K."/>
            <person name="Ghazi I.A."/>
            <person name="Yadav M."/>
            <person name="Pandit A."/>
            <person name="Bhargava A."/>
            <person name="Sureshbabu K."/>
            <person name="Batra K."/>
            <person name="Sharma T.R."/>
            <person name="Mohapatra T."/>
            <person name="Singh N.K."/>
            <person name="Messing J."/>
            <person name="Nelson A.B."/>
            <person name="Fuks G."/>
            <person name="Kavchok S."/>
            <person name="Keizer G."/>
            <person name="Linton E."/>
            <person name="Llaca V."/>
            <person name="Song R."/>
            <person name="Tanyolac B."/>
            <person name="Young S."/>
            <person name="Ho-Il K."/>
            <person name="Hahn J.H."/>
            <person name="Sangsakoo G."/>
            <person name="Vanavichit A."/>
            <person name="de Mattos Luiz.A.T."/>
            <person name="Zimmer P.D."/>
            <person name="Malone G."/>
            <person name="Dellagostin O."/>
            <person name="de Oliveira A.C."/>
            <person name="Bevan M."/>
            <person name="Bancroft I."/>
            <person name="Minx P."/>
            <person name="Cordum H."/>
            <person name="Wilson R."/>
            <person name="Cheng Z."/>
            <person name="Jin W."/>
            <person name="Jiang J."/>
            <person name="Leong S.A."/>
            <person name="Iwama H."/>
            <person name="Gojobori T."/>
            <person name="Itoh T."/>
            <person name="Niimura Y."/>
            <person name="Fujii Y."/>
            <person name="Habara T."/>
            <person name="Sakai H."/>
            <person name="Sato Y."/>
            <person name="Wilson G."/>
            <person name="Kumar K."/>
            <person name="McCouch S."/>
            <person name="Juretic N."/>
            <person name="Hoen D."/>
            <person name="Wright S."/>
            <person name="Bruskiewich R."/>
            <person name="Bureau T."/>
            <person name="Miyao A."/>
            <person name="Hirochika H."/>
            <person name="Nishikawa T."/>
            <person name="Kadowaki K."/>
            <person name="Sugiura M."/>
            <person name="Burr B."/>
            <person name="Sasaki T."/>
        </authorList>
    </citation>
    <scope>NUCLEOTIDE SEQUENCE [LARGE SCALE GENOMIC DNA]</scope>
    <source>
        <strain evidence="3">cv. Nipponbare</strain>
    </source>
</reference>
<keyword evidence="3" id="KW-1185">Reference proteome</keyword>
<reference evidence="2 3" key="2">
    <citation type="journal article" date="2013" name="Plant Cell Physiol.">
        <title>Rice Annotation Project Database (RAP-DB): an integrative and interactive database for rice genomics.</title>
        <authorList>
            <person name="Sakai H."/>
            <person name="Lee S.S."/>
            <person name="Tanaka T."/>
            <person name="Numa H."/>
            <person name="Kim J."/>
            <person name="Kawahara Y."/>
            <person name="Wakimoto H."/>
            <person name="Yang C.C."/>
            <person name="Iwamoto M."/>
            <person name="Abe T."/>
            <person name="Yamada Y."/>
            <person name="Muto A."/>
            <person name="Inokuchi H."/>
            <person name="Ikemura T."/>
            <person name="Matsumoto T."/>
            <person name="Sasaki T."/>
            <person name="Itoh T."/>
        </authorList>
    </citation>
    <scope>NUCLEOTIDE SEQUENCE [LARGE SCALE GENOMIC DNA]</scope>
    <source>
        <strain evidence="3">cv. Nipponbare</strain>
    </source>
</reference>
<name>A0A0P0V534_ORYSJ</name>
<dbReference type="AlphaFoldDB" id="A0A0P0V534"/>
<evidence type="ECO:0000313" key="3">
    <source>
        <dbReference type="Proteomes" id="UP000059680"/>
    </source>
</evidence>
<organism evidence="2 3">
    <name type="scientific">Oryza sativa subsp. japonica</name>
    <name type="common">Rice</name>
    <dbReference type="NCBI Taxonomy" id="39947"/>
    <lineage>
        <taxon>Eukaryota</taxon>
        <taxon>Viridiplantae</taxon>
        <taxon>Streptophyta</taxon>
        <taxon>Embryophyta</taxon>
        <taxon>Tracheophyta</taxon>
        <taxon>Spermatophyta</taxon>
        <taxon>Magnoliopsida</taxon>
        <taxon>Liliopsida</taxon>
        <taxon>Poales</taxon>
        <taxon>Poaceae</taxon>
        <taxon>BOP clade</taxon>
        <taxon>Oryzoideae</taxon>
        <taxon>Oryzeae</taxon>
        <taxon>Oryzinae</taxon>
        <taxon>Oryza</taxon>
        <taxon>Oryza sativa</taxon>
    </lineage>
</organism>
<accession>A0A0P0V534</accession>
<feature type="compositionally biased region" description="Basic residues" evidence="1">
    <location>
        <begin position="52"/>
        <end position="64"/>
    </location>
</feature>
<dbReference type="InParanoid" id="A0A0P0V534"/>
<feature type="compositionally biased region" description="Basic and acidic residues" evidence="1">
    <location>
        <begin position="97"/>
        <end position="107"/>
    </location>
</feature>
<dbReference type="Gramene" id="Os01t0608200-00">
    <property type="protein sequence ID" value="Os01t0608200-00"/>
    <property type="gene ID" value="Os01g0608200"/>
</dbReference>